<evidence type="ECO:0000313" key="2">
    <source>
        <dbReference type="EMBL" id="MTV83209.1"/>
    </source>
</evidence>
<dbReference type="Proteomes" id="UP000466388">
    <property type="component" value="Unassembled WGS sequence"/>
</dbReference>
<comment type="caution">
    <text evidence="2">The sequence shown here is derived from an EMBL/GenBank/DDBJ whole genome shotgun (WGS) entry which is preliminary data.</text>
</comment>
<evidence type="ECO:0000259" key="1">
    <source>
        <dbReference type="Pfam" id="PF13240"/>
    </source>
</evidence>
<dbReference type="InterPro" id="IPR026870">
    <property type="entry name" value="Zinc_ribbon_dom"/>
</dbReference>
<proteinExistence type="predicted"/>
<dbReference type="GO" id="GO:0006412">
    <property type="term" value="P:translation"/>
    <property type="evidence" value="ECO:0007669"/>
    <property type="project" value="InterPro"/>
</dbReference>
<dbReference type="EMBL" id="WNJO01000020">
    <property type="protein sequence ID" value="MTV83209.1"/>
    <property type="molecule type" value="Genomic_DNA"/>
</dbReference>
<reference evidence="2 3" key="1">
    <citation type="submission" date="2019-11" db="EMBL/GenBank/DDBJ databases">
        <title>Lactobacillus sp. nov. CRM56-3, isolated from fermented tea leaves.</title>
        <authorList>
            <person name="Phuengjayaem S."/>
            <person name="Tanasupawat S."/>
        </authorList>
    </citation>
    <scope>NUCLEOTIDE SEQUENCE [LARGE SCALE GENOMIC DNA]</scope>
    <source>
        <strain evidence="2 3">CRM56-3</strain>
    </source>
</reference>
<dbReference type="SUPFAM" id="SSF57829">
    <property type="entry name" value="Zn-binding ribosomal proteins"/>
    <property type="match status" value="1"/>
</dbReference>
<organism evidence="2 3">
    <name type="scientific">Secundilactobacillus folii</name>
    <dbReference type="NCBI Taxonomy" id="2678357"/>
    <lineage>
        <taxon>Bacteria</taxon>
        <taxon>Bacillati</taxon>
        <taxon>Bacillota</taxon>
        <taxon>Bacilli</taxon>
        <taxon>Lactobacillales</taxon>
        <taxon>Lactobacillaceae</taxon>
        <taxon>Secundilactobacillus</taxon>
    </lineage>
</organism>
<protein>
    <submittedName>
        <fullName evidence="2">Zinc-ribbon domain-containing protein</fullName>
    </submittedName>
</protein>
<keyword evidence="3" id="KW-1185">Reference proteome</keyword>
<dbReference type="Gene3D" id="4.10.1060.50">
    <property type="match status" value="1"/>
</dbReference>
<dbReference type="InterPro" id="IPR038587">
    <property type="entry name" value="Ribosomal_eL40_sf"/>
</dbReference>
<accession>A0A7X2XWY9</accession>
<dbReference type="InterPro" id="IPR011332">
    <property type="entry name" value="Ribosomal_zn-bd"/>
</dbReference>
<name>A0A7X2XWY9_9LACO</name>
<feature type="domain" description="Zinc-ribbon" evidence="1">
    <location>
        <begin position="7"/>
        <end position="29"/>
    </location>
</feature>
<evidence type="ECO:0000313" key="3">
    <source>
        <dbReference type="Proteomes" id="UP000466388"/>
    </source>
</evidence>
<sequence length="42" mass="4394">MNNAKLFCPNCGAENAMSAKFCKNCGADLTSAKAQVQANAEK</sequence>
<dbReference type="RefSeq" id="WP_155432470.1">
    <property type="nucleotide sequence ID" value="NZ_WNJO01000020.1"/>
</dbReference>
<dbReference type="Pfam" id="PF13240">
    <property type="entry name" value="Zn_Ribbon_1"/>
    <property type="match status" value="1"/>
</dbReference>
<gene>
    <name evidence="2" type="ORF">GM612_11325</name>
</gene>
<dbReference type="AlphaFoldDB" id="A0A7X2XWY9"/>